<comment type="caution">
    <text evidence="2">The sequence shown here is derived from an EMBL/GenBank/DDBJ whole genome shotgun (WGS) entry which is preliminary data.</text>
</comment>
<name>A0A9D4DL47_DREPO</name>
<evidence type="ECO:0000313" key="2">
    <source>
        <dbReference type="EMBL" id="KAH3749599.1"/>
    </source>
</evidence>
<keyword evidence="3" id="KW-1185">Reference proteome</keyword>
<organism evidence="2 3">
    <name type="scientific">Dreissena polymorpha</name>
    <name type="common">Zebra mussel</name>
    <name type="synonym">Mytilus polymorpha</name>
    <dbReference type="NCBI Taxonomy" id="45954"/>
    <lineage>
        <taxon>Eukaryota</taxon>
        <taxon>Metazoa</taxon>
        <taxon>Spiralia</taxon>
        <taxon>Lophotrochozoa</taxon>
        <taxon>Mollusca</taxon>
        <taxon>Bivalvia</taxon>
        <taxon>Autobranchia</taxon>
        <taxon>Heteroconchia</taxon>
        <taxon>Euheterodonta</taxon>
        <taxon>Imparidentia</taxon>
        <taxon>Neoheterodontei</taxon>
        <taxon>Myida</taxon>
        <taxon>Dreissenoidea</taxon>
        <taxon>Dreissenidae</taxon>
        <taxon>Dreissena</taxon>
    </lineage>
</organism>
<dbReference type="AlphaFoldDB" id="A0A9D4DL47"/>
<reference evidence="2" key="2">
    <citation type="submission" date="2020-11" db="EMBL/GenBank/DDBJ databases">
        <authorList>
            <person name="McCartney M.A."/>
            <person name="Auch B."/>
            <person name="Kono T."/>
            <person name="Mallez S."/>
            <person name="Becker A."/>
            <person name="Gohl D.M."/>
            <person name="Silverstein K.A.T."/>
            <person name="Koren S."/>
            <person name="Bechman K.B."/>
            <person name="Herman A."/>
            <person name="Abrahante J.E."/>
            <person name="Garbe J."/>
        </authorList>
    </citation>
    <scope>NUCLEOTIDE SEQUENCE</scope>
    <source>
        <strain evidence="2">Duluth1</strain>
        <tissue evidence="2">Whole animal</tissue>
    </source>
</reference>
<feature type="region of interest" description="Disordered" evidence="1">
    <location>
        <begin position="1"/>
        <end position="22"/>
    </location>
</feature>
<sequence>MYKLVPMNRTGRSSPSYVMPLQMSHPVDEDHTHEVGRQTILRVVFSVVEKQRTICDSSQEVYGKTYFSLV</sequence>
<gene>
    <name evidence="2" type="ORF">DPMN_184100</name>
</gene>
<accession>A0A9D4DL47</accession>
<evidence type="ECO:0000256" key="1">
    <source>
        <dbReference type="SAM" id="MobiDB-lite"/>
    </source>
</evidence>
<dbReference type="Proteomes" id="UP000828390">
    <property type="component" value="Unassembled WGS sequence"/>
</dbReference>
<protein>
    <submittedName>
        <fullName evidence="2">Uncharacterized protein</fullName>
    </submittedName>
</protein>
<proteinExistence type="predicted"/>
<reference evidence="2" key="1">
    <citation type="journal article" date="2019" name="bioRxiv">
        <title>The Genome of the Zebra Mussel, Dreissena polymorpha: A Resource for Invasive Species Research.</title>
        <authorList>
            <person name="McCartney M.A."/>
            <person name="Auch B."/>
            <person name="Kono T."/>
            <person name="Mallez S."/>
            <person name="Zhang Y."/>
            <person name="Obille A."/>
            <person name="Becker A."/>
            <person name="Abrahante J.E."/>
            <person name="Garbe J."/>
            <person name="Badalamenti J.P."/>
            <person name="Herman A."/>
            <person name="Mangelson H."/>
            <person name="Liachko I."/>
            <person name="Sullivan S."/>
            <person name="Sone E.D."/>
            <person name="Koren S."/>
            <person name="Silverstein K.A.T."/>
            <person name="Beckman K.B."/>
            <person name="Gohl D.M."/>
        </authorList>
    </citation>
    <scope>NUCLEOTIDE SEQUENCE</scope>
    <source>
        <strain evidence="2">Duluth1</strain>
        <tissue evidence="2">Whole animal</tissue>
    </source>
</reference>
<evidence type="ECO:0000313" key="3">
    <source>
        <dbReference type="Proteomes" id="UP000828390"/>
    </source>
</evidence>
<dbReference type="EMBL" id="JAIWYP010000010">
    <property type="protein sequence ID" value="KAH3749599.1"/>
    <property type="molecule type" value="Genomic_DNA"/>
</dbReference>